<organism evidence="2 3">
    <name type="scientific">Paenibacillus thalictri</name>
    <dbReference type="NCBI Taxonomy" id="2527873"/>
    <lineage>
        <taxon>Bacteria</taxon>
        <taxon>Bacillati</taxon>
        <taxon>Bacillota</taxon>
        <taxon>Bacilli</taxon>
        <taxon>Bacillales</taxon>
        <taxon>Paenibacillaceae</taxon>
        <taxon>Paenibacillus</taxon>
    </lineage>
</organism>
<feature type="domain" description="HTH-like" evidence="1">
    <location>
        <begin position="8"/>
        <end position="38"/>
    </location>
</feature>
<proteinExistence type="predicted"/>
<accession>A0A4Q9DE36</accession>
<protein>
    <submittedName>
        <fullName evidence="2">Transposase</fullName>
    </submittedName>
</protein>
<evidence type="ECO:0000259" key="1">
    <source>
        <dbReference type="Pfam" id="PF13276"/>
    </source>
</evidence>
<dbReference type="AlphaFoldDB" id="A0A4Q9DE36"/>
<dbReference type="OrthoDB" id="9815231at2"/>
<reference evidence="2 3" key="1">
    <citation type="submission" date="2019-02" db="EMBL/GenBank/DDBJ databases">
        <title>Paenibacillus sp. nov., isolated from surface-sterilized tissue of Thalictrum simplex L.</title>
        <authorList>
            <person name="Tuo L."/>
        </authorList>
    </citation>
    <scope>NUCLEOTIDE SEQUENCE [LARGE SCALE GENOMIC DNA]</scope>
    <source>
        <strain evidence="2 3">N2SHLJ1</strain>
    </source>
</reference>
<sequence length="74" mass="8714">MLTSVIGITRFLRDQGFAMNRKRVRRLMHLMGLEAIYPEPNLSKRLHAQYTRPYLLRGLTIGRPNHVWESILPI</sequence>
<evidence type="ECO:0000313" key="2">
    <source>
        <dbReference type="EMBL" id="TBL67057.1"/>
    </source>
</evidence>
<dbReference type="Proteomes" id="UP000293142">
    <property type="component" value="Unassembled WGS sequence"/>
</dbReference>
<dbReference type="InterPro" id="IPR025948">
    <property type="entry name" value="HTH-like_dom"/>
</dbReference>
<gene>
    <name evidence="2" type="ORF">EYB31_39890</name>
</gene>
<dbReference type="EMBL" id="SIRE01000080">
    <property type="protein sequence ID" value="TBL67057.1"/>
    <property type="molecule type" value="Genomic_DNA"/>
</dbReference>
<name>A0A4Q9DE36_9BACL</name>
<dbReference type="Pfam" id="PF13276">
    <property type="entry name" value="HTH_21"/>
    <property type="match status" value="1"/>
</dbReference>
<evidence type="ECO:0000313" key="3">
    <source>
        <dbReference type="Proteomes" id="UP000293142"/>
    </source>
</evidence>
<comment type="caution">
    <text evidence="2">The sequence shown here is derived from an EMBL/GenBank/DDBJ whole genome shotgun (WGS) entry which is preliminary data.</text>
</comment>
<keyword evidence="3" id="KW-1185">Reference proteome</keyword>